<dbReference type="AlphaFoldDB" id="W7JLU5"/>
<proteinExistence type="predicted"/>
<dbReference type="Proteomes" id="UP000030673">
    <property type="component" value="Unassembled WGS sequence"/>
</dbReference>
<evidence type="ECO:0000313" key="2">
    <source>
        <dbReference type="Proteomes" id="UP000030673"/>
    </source>
</evidence>
<evidence type="ECO:0000313" key="1">
    <source>
        <dbReference type="EMBL" id="EWC85858.1"/>
    </source>
</evidence>
<name>W7JLU5_PLAFO</name>
<gene>
    <name evidence="1" type="ORF">PFNF54_05525</name>
</gene>
<reference evidence="1 2" key="1">
    <citation type="submission" date="2013-02" db="EMBL/GenBank/DDBJ databases">
        <title>The Genome Sequence of Plasmodium falciparum NF54.</title>
        <authorList>
            <consortium name="The Broad Institute Genome Sequencing Platform"/>
            <consortium name="The Broad Institute Genome Sequencing Center for Infectious Disease"/>
            <person name="Neafsey D."/>
            <person name="Cheeseman I."/>
            <person name="Volkman S."/>
            <person name="Adams J."/>
            <person name="Walker B."/>
            <person name="Young S.K."/>
            <person name="Zeng Q."/>
            <person name="Gargeya S."/>
            <person name="Fitzgerald M."/>
            <person name="Haas B."/>
            <person name="Abouelleil A."/>
            <person name="Alvarado L."/>
            <person name="Arachchi H.M."/>
            <person name="Berlin A.M."/>
            <person name="Chapman S.B."/>
            <person name="Dewar J."/>
            <person name="Goldberg J."/>
            <person name="Griggs A."/>
            <person name="Gujja S."/>
            <person name="Hansen M."/>
            <person name="Howarth C."/>
            <person name="Imamovic A."/>
            <person name="Larimer J."/>
            <person name="McCowan C."/>
            <person name="Murphy C."/>
            <person name="Neiman D."/>
            <person name="Pearson M."/>
            <person name="Priest M."/>
            <person name="Roberts A."/>
            <person name="Saif S."/>
            <person name="Shea T."/>
            <person name="Sisk P."/>
            <person name="Sykes S."/>
            <person name="Wortman J."/>
            <person name="Nusbaum C."/>
            <person name="Birren B."/>
        </authorList>
    </citation>
    <scope>NUCLEOTIDE SEQUENCE [LARGE SCALE GENOMIC DNA]</scope>
    <source>
        <strain evidence="1 2">NF54</strain>
    </source>
</reference>
<dbReference type="EMBL" id="KE123882">
    <property type="protein sequence ID" value="EWC85858.1"/>
    <property type="molecule type" value="Genomic_DNA"/>
</dbReference>
<accession>W7JLU5</accession>
<keyword evidence="2" id="KW-1185">Reference proteome</keyword>
<sequence length="62" mass="7230">MIFKSVRNLSNKVCDVLVSFGVRQNKTTFISHPGIYNKKKKKYDLSEKKENDDLIELEEPLT</sequence>
<organism evidence="1 2">
    <name type="scientific">Plasmodium falciparum (isolate NF54)</name>
    <dbReference type="NCBI Taxonomy" id="5843"/>
    <lineage>
        <taxon>Eukaryota</taxon>
        <taxon>Sar</taxon>
        <taxon>Alveolata</taxon>
        <taxon>Apicomplexa</taxon>
        <taxon>Aconoidasida</taxon>
        <taxon>Haemosporida</taxon>
        <taxon>Plasmodiidae</taxon>
        <taxon>Plasmodium</taxon>
        <taxon>Plasmodium (Laverania)</taxon>
    </lineage>
</organism>
<protein>
    <submittedName>
        <fullName evidence="1">Uncharacterized protein</fullName>
    </submittedName>
</protein>